<comment type="caution">
    <text evidence="5">The sequence shown here is derived from an EMBL/GenBank/DDBJ whole genome shotgun (WGS) entry which is preliminary data.</text>
</comment>
<comment type="similarity">
    <text evidence="1 2">Belongs to the dTDP-4-dehydrorhamnose reductase family.</text>
</comment>
<keyword evidence="2" id="KW-0521">NADP</keyword>
<feature type="region of interest" description="Disordered" evidence="3">
    <location>
        <begin position="306"/>
        <end position="326"/>
    </location>
</feature>
<dbReference type="Pfam" id="PF04321">
    <property type="entry name" value="RmlD_sub_bind"/>
    <property type="match status" value="1"/>
</dbReference>
<dbReference type="Gene3D" id="3.90.25.10">
    <property type="entry name" value="UDP-galactose 4-epimerase, domain 1"/>
    <property type="match status" value="1"/>
</dbReference>
<keyword evidence="2 5" id="KW-0560">Oxidoreductase</keyword>
<dbReference type="InterPro" id="IPR005913">
    <property type="entry name" value="dTDP_dehydrorham_reduct"/>
</dbReference>
<protein>
    <recommendedName>
        <fullName evidence="2">dTDP-4-dehydrorhamnose reductase</fullName>
        <ecNumber evidence="2">1.1.1.133</ecNumber>
    </recommendedName>
</protein>
<evidence type="ECO:0000313" key="5">
    <source>
        <dbReference type="EMBL" id="MCN9243909.1"/>
    </source>
</evidence>
<gene>
    <name evidence="5" type="primary">rfbD</name>
    <name evidence="5" type="ORF">NGF19_24525</name>
</gene>
<evidence type="ECO:0000313" key="6">
    <source>
        <dbReference type="Proteomes" id="UP001523219"/>
    </source>
</evidence>
<keyword evidence="6" id="KW-1185">Reference proteome</keyword>
<feature type="domain" description="RmlD-like substrate binding" evidence="4">
    <location>
        <begin position="14"/>
        <end position="293"/>
    </location>
</feature>
<proteinExistence type="inferred from homology"/>
<dbReference type="Proteomes" id="UP001523219">
    <property type="component" value="Unassembled WGS sequence"/>
</dbReference>
<dbReference type="InterPro" id="IPR036291">
    <property type="entry name" value="NAD(P)-bd_dom_sf"/>
</dbReference>
<sequence>MTTKTTRKTTTNWLVTGARGLLGRDMVEELATDPGATVTAPSRAQLDLTDPTAVRAAVAGQRVVVNCAAWTDVDGAERSEQAATAVNGRAVRDLARACAEHDALLLHLSTDYVLPGDIPQPYPEDAPTGPVNAYGRSKLVGERAVAELLPRTGYIVRTAWLYGAHGRNFVATMLELAARNATLDVVADQHGQPTWSRALARQMAILGRAALAGQAPAGVYHGTAAGHTTWYGLAREAFRLGGLDPERIRPVGSAAFPRPAARPTYGVLGHGAWPRAGLPPLPRWEDQLAEAMSTPAFAALATAARASTDRGATSASASTSASTSRT</sequence>
<evidence type="ECO:0000256" key="1">
    <source>
        <dbReference type="ARBA" id="ARBA00010944"/>
    </source>
</evidence>
<reference evidence="5 6" key="1">
    <citation type="submission" date="2022-05" db="EMBL/GenBank/DDBJ databases">
        <title>Streptomyces sp. nov. RY43-2 isolated from soil of a peat swamp forest.</title>
        <authorList>
            <person name="Kanchanasin P."/>
            <person name="Tanasupawat S."/>
            <person name="Phongsopitanun W."/>
        </authorList>
    </citation>
    <scope>NUCLEOTIDE SEQUENCE [LARGE SCALE GENOMIC DNA]</scope>
    <source>
        <strain evidence="5 6">RY43-2</strain>
    </source>
</reference>
<dbReference type="EMBL" id="JAMWMR010000026">
    <property type="protein sequence ID" value="MCN9243909.1"/>
    <property type="molecule type" value="Genomic_DNA"/>
</dbReference>
<dbReference type="PANTHER" id="PTHR10491">
    <property type="entry name" value="DTDP-4-DEHYDRORHAMNOSE REDUCTASE"/>
    <property type="match status" value="1"/>
</dbReference>
<dbReference type="EC" id="1.1.1.133" evidence="2"/>
<name>A0ABT0ZJZ1_9ACTN</name>
<dbReference type="GO" id="GO:0008831">
    <property type="term" value="F:dTDP-4-dehydrorhamnose reductase activity"/>
    <property type="evidence" value="ECO:0007669"/>
    <property type="project" value="UniProtKB-EC"/>
</dbReference>
<dbReference type="PANTHER" id="PTHR10491:SF4">
    <property type="entry name" value="METHIONINE ADENOSYLTRANSFERASE 2 SUBUNIT BETA"/>
    <property type="match status" value="1"/>
</dbReference>
<dbReference type="NCBIfam" id="TIGR01214">
    <property type="entry name" value="rmlD"/>
    <property type="match status" value="1"/>
</dbReference>
<dbReference type="SUPFAM" id="SSF51735">
    <property type="entry name" value="NAD(P)-binding Rossmann-fold domains"/>
    <property type="match status" value="1"/>
</dbReference>
<evidence type="ECO:0000259" key="4">
    <source>
        <dbReference type="Pfam" id="PF04321"/>
    </source>
</evidence>
<comment type="function">
    <text evidence="2">Catalyzes the reduction of dTDP-6-deoxy-L-lyxo-4-hexulose to yield dTDP-L-rhamnose.</text>
</comment>
<comment type="pathway">
    <text evidence="2">Carbohydrate biosynthesis; dTDP-L-rhamnose biosynthesis.</text>
</comment>
<evidence type="ECO:0000256" key="2">
    <source>
        <dbReference type="RuleBase" id="RU364082"/>
    </source>
</evidence>
<evidence type="ECO:0000256" key="3">
    <source>
        <dbReference type="SAM" id="MobiDB-lite"/>
    </source>
</evidence>
<dbReference type="InterPro" id="IPR029903">
    <property type="entry name" value="RmlD-like-bd"/>
</dbReference>
<dbReference type="RefSeq" id="WP_252427459.1">
    <property type="nucleotide sequence ID" value="NZ_JAMWMR010000026.1"/>
</dbReference>
<organism evidence="5 6">
    <name type="scientific">Streptomyces macrolidinus</name>
    <dbReference type="NCBI Taxonomy" id="2952607"/>
    <lineage>
        <taxon>Bacteria</taxon>
        <taxon>Bacillati</taxon>
        <taxon>Actinomycetota</taxon>
        <taxon>Actinomycetes</taxon>
        <taxon>Kitasatosporales</taxon>
        <taxon>Streptomycetaceae</taxon>
        <taxon>Streptomyces</taxon>
    </lineage>
</organism>
<dbReference type="Gene3D" id="3.40.50.720">
    <property type="entry name" value="NAD(P)-binding Rossmann-like Domain"/>
    <property type="match status" value="1"/>
</dbReference>
<dbReference type="CDD" id="cd05254">
    <property type="entry name" value="dTDP_HR_like_SDR_e"/>
    <property type="match status" value="1"/>
</dbReference>
<accession>A0ABT0ZJZ1</accession>